<keyword evidence="4" id="KW-1185">Reference proteome</keyword>
<evidence type="ECO:0000313" key="2">
    <source>
        <dbReference type="EMBL" id="CAF1396299.1"/>
    </source>
</evidence>
<comment type="caution">
    <text evidence="2">The sequence shown here is derived from an EMBL/GenBank/DDBJ whole genome shotgun (WGS) entry which is preliminary data.</text>
</comment>
<reference evidence="2" key="1">
    <citation type="submission" date="2021-02" db="EMBL/GenBank/DDBJ databases">
        <authorList>
            <person name="Nowell W R."/>
        </authorList>
    </citation>
    <scope>NUCLEOTIDE SEQUENCE</scope>
</reference>
<accession>A0A815KPD4</accession>
<evidence type="ECO:0000256" key="1">
    <source>
        <dbReference type="SAM" id="MobiDB-lite"/>
    </source>
</evidence>
<evidence type="ECO:0000313" key="5">
    <source>
        <dbReference type="Proteomes" id="UP000663852"/>
    </source>
</evidence>
<dbReference type="AlphaFoldDB" id="A0A815KPD4"/>
<feature type="compositionally biased region" description="Basic and acidic residues" evidence="1">
    <location>
        <begin position="124"/>
        <end position="142"/>
    </location>
</feature>
<proteinExistence type="predicted"/>
<dbReference type="Proteomes" id="UP000663852">
    <property type="component" value="Unassembled WGS sequence"/>
</dbReference>
<dbReference type="EMBL" id="CAJNOR010006344">
    <property type="protein sequence ID" value="CAF1592719.1"/>
    <property type="molecule type" value="Genomic_DNA"/>
</dbReference>
<evidence type="ECO:0000313" key="3">
    <source>
        <dbReference type="EMBL" id="CAF1592719.1"/>
    </source>
</evidence>
<organism evidence="2 5">
    <name type="scientific">Adineta ricciae</name>
    <name type="common">Rotifer</name>
    <dbReference type="NCBI Taxonomy" id="249248"/>
    <lineage>
        <taxon>Eukaryota</taxon>
        <taxon>Metazoa</taxon>
        <taxon>Spiralia</taxon>
        <taxon>Gnathifera</taxon>
        <taxon>Rotifera</taxon>
        <taxon>Eurotatoria</taxon>
        <taxon>Bdelloidea</taxon>
        <taxon>Adinetida</taxon>
        <taxon>Adinetidae</taxon>
        <taxon>Adineta</taxon>
    </lineage>
</organism>
<evidence type="ECO:0000313" key="4">
    <source>
        <dbReference type="Proteomes" id="UP000663828"/>
    </source>
</evidence>
<dbReference type="EMBL" id="CAJNOJ010000319">
    <property type="protein sequence ID" value="CAF1396299.1"/>
    <property type="molecule type" value="Genomic_DNA"/>
</dbReference>
<name>A0A815KPD4_ADIRI</name>
<sequence>MNRQRPSQTTTVQELRNRCEDLILVLRDPSADVENDPAANLVKETRERVDARFNELLNEYLSYDKEKVHPILLQALEEATDQEAFLKAFILSLYYKANQIEEQLVSQHLSNDEDERLSSLMMNKTKDDDNKKHEQKKDEKEKDHHYFSNIIKIVKERIFF</sequence>
<feature type="region of interest" description="Disordered" evidence="1">
    <location>
        <begin position="122"/>
        <end position="142"/>
    </location>
</feature>
<dbReference type="Proteomes" id="UP000663828">
    <property type="component" value="Unassembled WGS sequence"/>
</dbReference>
<protein>
    <submittedName>
        <fullName evidence="2">Uncharacterized protein</fullName>
    </submittedName>
</protein>
<gene>
    <name evidence="2" type="ORF">EDS130_LOCUS35756</name>
    <name evidence="3" type="ORF">XAT740_LOCUS46750</name>
</gene>